<evidence type="ECO:0000313" key="3">
    <source>
        <dbReference type="Proteomes" id="UP000776983"/>
    </source>
</evidence>
<keyword evidence="1" id="KW-0472">Membrane</keyword>
<dbReference type="Proteomes" id="UP000776983">
    <property type="component" value="Unassembled WGS sequence"/>
</dbReference>
<proteinExistence type="predicted"/>
<dbReference type="EMBL" id="JACDXW010000004">
    <property type="protein sequence ID" value="MCB5363865.1"/>
    <property type="molecule type" value="Genomic_DNA"/>
</dbReference>
<keyword evidence="1" id="KW-0812">Transmembrane</keyword>
<gene>
    <name evidence="2" type="ORF">H0484_08895</name>
</gene>
<feature type="transmembrane region" description="Helical" evidence="1">
    <location>
        <begin position="38"/>
        <end position="56"/>
    </location>
</feature>
<organism evidence="2 3">
    <name type="scientific">Mesopusillimonas faecipullorum</name>
    <dbReference type="NCBI Taxonomy" id="2755040"/>
    <lineage>
        <taxon>Bacteria</taxon>
        <taxon>Pseudomonadati</taxon>
        <taxon>Pseudomonadota</taxon>
        <taxon>Betaproteobacteria</taxon>
        <taxon>Burkholderiales</taxon>
        <taxon>Alcaligenaceae</taxon>
        <taxon>Mesopusillimonas</taxon>
    </lineage>
</organism>
<accession>A0ABS8CCV5</accession>
<name>A0ABS8CCV5_9BURK</name>
<feature type="transmembrane region" description="Helical" evidence="1">
    <location>
        <begin position="68"/>
        <end position="86"/>
    </location>
</feature>
<evidence type="ECO:0000313" key="2">
    <source>
        <dbReference type="EMBL" id="MCB5363865.1"/>
    </source>
</evidence>
<keyword evidence="1" id="KW-1133">Transmembrane helix</keyword>
<keyword evidence="3" id="KW-1185">Reference proteome</keyword>
<dbReference type="Pfam" id="PF10947">
    <property type="entry name" value="DUF2628"/>
    <property type="match status" value="1"/>
</dbReference>
<dbReference type="RefSeq" id="WP_226954235.1">
    <property type="nucleotide sequence ID" value="NZ_JACDXW010000004.1"/>
</dbReference>
<evidence type="ECO:0000256" key="1">
    <source>
        <dbReference type="SAM" id="Phobius"/>
    </source>
</evidence>
<reference evidence="2 3" key="1">
    <citation type="submission" date="2020-07" db="EMBL/GenBank/DDBJ databases">
        <title>Pusillimonas sp. nov., isolated from poultry manure in Taiwan.</title>
        <authorList>
            <person name="Lin S.-Y."/>
            <person name="Tang Y.-S."/>
            <person name="Young C.-C."/>
        </authorList>
    </citation>
    <scope>NUCLEOTIDE SEQUENCE [LARGE SCALE GENOMIC DNA]</scope>
    <source>
        <strain evidence="2 3">CC-YST705</strain>
    </source>
</reference>
<sequence length="125" mass="14008">MKQYRIFRHPVGTVEAIKQGWSWPAFFFNFIWAFVKKLWKLGVTVLVLAFAIGIILDAIAEPPIAETLSNIVGILISLLFGLRGNIWREQNLLARGFEHVDSLRAPNPESAIAAYLKPSDSPSTD</sequence>
<comment type="caution">
    <text evidence="2">The sequence shown here is derived from an EMBL/GenBank/DDBJ whole genome shotgun (WGS) entry which is preliminary data.</text>
</comment>
<dbReference type="InterPro" id="IPR024399">
    <property type="entry name" value="DUF2628"/>
</dbReference>
<protein>
    <submittedName>
        <fullName evidence="2">DUF2628 domain-containing protein</fullName>
    </submittedName>
</protein>